<proteinExistence type="predicted"/>
<dbReference type="AlphaFoldDB" id="A0A0K0XXM2"/>
<dbReference type="OrthoDB" id="7277038at2"/>
<sequence>MAPAEGRSSLQVCSELELRVALLFNVGTASLHLDDCSQAERVLEEIPKQFSLVTAREFSGEDLSRTAIEVLMDNLDLQTAAELPSSLACMADAYVDTRPGDRYDVVYDPAEGLAMYLNDELLRRCPDQGDGEKFFMIWFGEEPFHPRLRDGLLERALEGAGGAAGG</sequence>
<evidence type="ECO:0000313" key="1">
    <source>
        <dbReference type="EMBL" id="AKS42425.1"/>
    </source>
</evidence>
<evidence type="ECO:0000313" key="2">
    <source>
        <dbReference type="Proteomes" id="UP000066624"/>
    </source>
</evidence>
<keyword evidence="2" id="KW-1185">Reference proteome</keyword>
<protein>
    <submittedName>
        <fullName evidence="1">Uncharacterized protein</fullName>
    </submittedName>
</protein>
<dbReference type="KEGG" id="wma:WM2015_2060"/>
<dbReference type="EMBL" id="CP012154">
    <property type="protein sequence ID" value="AKS42425.1"/>
    <property type="molecule type" value="Genomic_DNA"/>
</dbReference>
<gene>
    <name evidence="1" type="ORF">WM2015_2060</name>
</gene>
<dbReference type="RefSeq" id="WP_049725986.1">
    <property type="nucleotide sequence ID" value="NZ_CP012154.1"/>
</dbReference>
<accession>A0A0K0XXM2</accession>
<dbReference type="Pfam" id="PF16036">
    <property type="entry name" value="Chalcone_3"/>
    <property type="match status" value="1"/>
</dbReference>
<organism evidence="1 2">
    <name type="scientific">Wenzhouxiangella marina</name>
    <dbReference type="NCBI Taxonomy" id="1579979"/>
    <lineage>
        <taxon>Bacteria</taxon>
        <taxon>Pseudomonadati</taxon>
        <taxon>Pseudomonadota</taxon>
        <taxon>Gammaproteobacteria</taxon>
        <taxon>Chromatiales</taxon>
        <taxon>Wenzhouxiangellaceae</taxon>
        <taxon>Wenzhouxiangella</taxon>
    </lineage>
</organism>
<dbReference type="InterPro" id="IPR016087">
    <property type="entry name" value="Chalcone_isomerase"/>
</dbReference>
<name>A0A0K0XXM2_9GAMM</name>
<dbReference type="STRING" id="1579979.WM2015_2060"/>
<dbReference type="Proteomes" id="UP000066624">
    <property type="component" value="Chromosome"/>
</dbReference>
<reference evidence="1 2" key="1">
    <citation type="submission" date="2015-07" db="EMBL/GenBank/DDBJ databases">
        <authorList>
            <person name="Noorani M."/>
        </authorList>
    </citation>
    <scope>NUCLEOTIDE SEQUENCE [LARGE SCALE GENOMIC DNA]</scope>
    <source>
        <strain evidence="1 2">KCTC 42284</strain>
    </source>
</reference>